<dbReference type="InterPro" id="IPR013766">
    <property type="entry name" value="Thioredoxin_domain"/>
</dbReference>
<keyword evidence="3" id="KW-1185">Reference proteome</keyword>
<dbReference type="CDD" id="cd02947">
    <property type="entry name" value="TRX_family"/>
    <property type="match status" value="1"/>
</dbReference>
<evidence type="ECO:0000259" key="1">
    <source>
        <dbReference type="Pfam" id="PF00085"/>
    </source>
</evidence>
<evidence type="ECO:0000313" key="3">
    <source>
        <dbReference type="Proteomes" id="UP000758155"/>
    </source>
</evidence>
<dbReference type="EMBL" id="SWKV01000060">
    <property type="protein sequence ID" value="KAF3035254.1"/>
    <property type="molecule type" value="Genomic_DNA"/>
</dbReference>
<dbReference type="OrthoDB" id="19690at2759"/>
<dbReference type="InterPro" id="IPR036249">
    <property type="entry name" value="Thioredoxin-like_sf"/>
</dbReference>
<dbReference type="Pfam" id="PF00085">
    <property type="entry name" value="Thioredoxin"/>
    <property type="match status" value="1"/>
</dbReference>
<reference evidence="2" key="1">
    <citation type="submission" date="2019-04" db="EMBL/GenBank/DDBJ databases">
        <title>Sequencing of skin fungus with MAO and IRED activity.</title>
        <authorList>
            <person name="Marsaioli A.J."/>
            <person name="Bonatto J.M.C."/>
            <person name="Reis Junior O."/>
        </authorList>
    </citation>
    <scope>NUCLEOTIDE SEQUENCE</scope>
    <source>
        <strain evidence="2">28M1</strain>
    </source>
</reference>
<dbReference type="SUPFAM" id="SSF52833">
    <property type="entry name" value="Thioredoxin-like"/>
    <property type="match status" value="1"/>
</dbReference>
<feature type="domain" description="Thioredoxin" evidence="1">
    <location>
        <begin position="82"/>
        <end position="166"/>
    </location>
</feature>
<protein>
    <recommendedName>
        <fullName evidence="1">Thioredoxin domain-containing protein</fullName>
    </recommendedName>
</protein>
<evidence type="ECO:0000313" key="2">
    <source>
        <dbReference type="EMBL" id="KAF3035254.1"/>
    </source>
</evidence>
<accession>A0A9P5BYC0</accession>
<proteinExistence type="predicted"/>
<comment type="caution">
    <text evidence="2">The sequence shown here is derived from an EMBL/GenBank/DDBJ whole genome shotgun (WGS) entry which is preliminary data.</text>
</comment>
<gene>
    <name evidence="2" type="ORF">E8E12_007488</name>
</gene>
<dbReference type="Proteomes" id="UP000758155">
    <property type="component" value="Unassembled WGS sequence"/>
</dbReference>
<dbReference type="Gene3D" id="3.40.30.10">
    <property type="entry name" value="Glutaredoxin"/>
    <property type="match status" value="1"/>
</dbReference>
<dbReference type="AlphaFoldDB" id="A0A9P5BYC0"/>
<name>A0A9P5BYC0_9PLEO</name>
<sequence>MTSAVASGPSELAVATLHPNLNYIAAHLIMAQLLSKAARTFRLSVPQGRAFSLFPSASNRSNTNRLFDNVRQPQDLHTLTMLNAADNRALITFWSASWCQTCQAVKPLVKELIEQERVGEREGGLGFVEVEMDSTLIGDLPTTYRIISMPTLLAFSRQEAQFDTRLVRPEEMKNKDFLREWLLTEARRGGRKGGAGGGGLFGW</sequence>
<organism evidence="2 3">
    <name type="scientific">Didymella heteroderae</name>
    <dbReference type="NCBI Taxonomy" id="1769908"/>
    <lineage>
        <taxon>Eukaryota</taxon>
        <taxon>Fungi</taxon>
        <taxon>Dikarya</taxon>
        <taxon>Ascomycota</taxon>
        <taxon>Pezizomycotina</taxon>
        <taxon>Dothideomycetes</taxon>
        <taxon>Pleosporomycetidae</taxon>
        <taxon>Pleosporales</taxon>
        <taxon>Pleosporineae</taxon>
        <taxon>Didymellaceae</taxon>
        <taxon>Didymella</taxon>
    </lineage>
</organism>